<accession>A0A7U7JRM0</accession>
<protein>
    <submittedName>
        <fullName evidence="1">Uncharacterized protein</fullName>
    </submittedName>
</protein>
<reference evidence="1 2" key="1">
    <citation type="submission" date="2015-04" db="EMBL/GenBank/DDBJ databases">
        <authorList>
            <person name="Cao L."/>
            <person name="Gao C.H."/>
        </authorList>
    </citation>
    <scope>NUCLEOTIDE SEQUENCE [LARGE SCALE GENOMIC DNA]</scope>
    <source>
        <strain evidence="1 2">SH3</strain>
    </source>
</reference>
<gene>
    <name evidence="1" type="ORF">BN1326_150158</name>
</gene>
<dbReference type="EMBL" id="CVOU01000007">
    <property type="protein sequence ID" value="CRI18344.1"/>
    <property type="molecule type" value="Genomic_DNA"/>
</dbReference>
<keyword evidence="2" id="KW-1185">Reference proteome</keyword>
<dbReference type="AlphaFoldDB" id="A0A7U7JRM0"/>
<evidence type="ECO:0000313" key="2">
    <source>
        <dbReference type="Proteomes" id="UP000236509"/>
    </source>
</evidence>
<organism evidence="1 2">
    <name type="scientific">Staphylococcus argenteus</name>
    <dbReference type="NCBI Taxonomy" id="985002"/>
    <lineage>
        <taxon>Bacteria</taxon>
        <taxon>Bacillati</taxon>
        <taxon>Bacillota</taxon>
        <taxon>Bacilli</taxon>
        <taxon>Bacillales</taxon>
        <taxon>Staphylococcaceae</taxon>
        <taxon>Staphylococcus</taxon>
    </lineage>
</organism>
<comment type="caution">
    <text evidence="1">The sequence shown here is derived from an EMBL/GenBank/DDBJ whole genome shotgun (WGS) entry which is preliminary data.</text>
</comment>
<name>A0A7U7JRM0_9STAP</name>
<evidence type="ECO:0000313" key="1">
    <source>
        <dbReference type="EMBL" id="CRI18344.1"/>
    </source>
</evidence>
<proteinExistence type="predicted"/>
<sequence>MNYVSAYKKALILLNMRQHMSVNDINLNFLNNILEGMKGCGFGFILKNQCVFHFIELLEVILKNLFN</sequence>
<dbReference type="Proteomes" id="UP000236509">
    <property type="component" value="Unassembled WGS sequence"/>
</dbReference>